<dbReference type="InterPro" id="IPR023296">
    <property type="entry name" value="Glyco_hydro_beta-prop_sf"/>
</dbReference>
<comment type="similarity">
    <text evidence="2 5">Belongs to the glycosyl hydrolase 43 family.</text>
</comment>
<dbReference type="PANTHER" id="PTHR43301">
    <property type="entry name" value="ARABINAN ENDO-1,5-ALPHA-L-ARABINOSIDASE"/>
    <property type="match status" value="1"/>
</dbReference>
<dbReference type="PROSITE" id="PS51257">
    <property type="entry name" value="PROKAR_LIPOPROTEIN"/>
    <property type="match status" value="1"/>
</dbReference>
<dbReference type="Proteomes" id="UP000647587">
    <property type="component" value="Unassembled WGS sequence"/>
</dbReference>
<dbReference type="CDD" id="cd08998">
    <property type="entry name" value="GH43_Arb43a-like"/>
    <property type="match status" value="1"/>
</dbReference>
<dbReference type="SUPFAM" id="SSF50370">
    <property type="entry name" value="Ricin B-like lectins"/>
    <property type="match status" value="1"/>
</dbReference>
<evidence type="ECO:0000259" key="6">
    <source>
        <dbReference type="SMART" id="SM00458"/>
    </source>
</evidence>
<evidence type="ECO:0000313" key="7">
    <source>
        <dbReference type="EMBL" id="GGK33767.1"/>
    </source>
</evidence>
<dbReference type="CDD" id="cd00161">
    <property type="entry name" value="beta-trefoil_Ricin-like"/>
    <property type="match status" value="1"/>
</dbReference>
<organism evidence="7 8">
    <name type="scientific">Deinococcus malanensis</name>
    <dbReference type="NCBI Taxonomy" id="1706855"/>
    <lineage>
        <taxon>Bacteria</taxon>
        <taxon>Thermotogati</taxon>
        <taxon>Deinococcota</taxon>
        <taxon>Deinococci</taxon>
        <taxon>Deinococcales</taxon>
        <taxon>Deinococcaceae</taxon>
        <taxon>Deinococcus</taxon>
    </lineage>
</organism>
<comment type="caution">
    <text evidence="7">The sequence shown here is derived from an EMBL/GenBank/DDBJ whole genome shotgun (WGS) entry which is preliminary data.</text>
</comment>
<name>A0ABQ2EZC1_9DEIO</name>
<evidence type="ECO:0000256" key="4">
    <source>
        <dbReference type="ARBA" id="ARBA00023295"/>
    </source>
</evidence>
<dbReference type="SUPFAM" id="SSF75005">
    <property type="entry name" value="Arabinanase/levansucrase/invertase"/>
    <property type="match status" value="1"/>
</dbReference>
<dbReference type="Gene3D" id="2.115.10.20">
    <property type="entry name" value="Glycosyl hydrolase domain, family 43"/>
    <property type="match status" value="1"/>
</dbReference>
<evidence type="ECO:0000256" key="2">
    <source>
        <dbReference type="ARBA" id="ARBA00009865"/>
    </source>
</evidence>
<reference evidence="8" key="1">
    <citation type="journal article" date="2019" name="Int. J. Syst. Evol. Microbiol.">
        <title>The Global Catalogue of Microorganisms (GCM) 10K type strain sequencing project: providing services to taxonomists for standard genome sequencing and annotation.</title>
        <authorList>
            <consortium name="The Broad Institute Genomics Platform"/>
            <consortium name="The Broad Institute Genome Sequencing Center for Infectious Disease"/>
            <person name="Wu L."/>
            <person name="Ma J."/>
        </authorList>
    </citation>
    <scope>NUCLEOTIDE SEQUENCE [LARGE SCALE GENOMIC DNA]</scope>
    <source>
        <strain evidence="8">JCM 30331</strain>
    </source>
</reference>
<feature type="domain" description="Ricin B lectin" evidence="6">
    <location>
        <begin position="348"/>
        <end position="487"/>
    </location>
</feature>
<dbReference type="PROSITE" id="PS50231">
    <property type="entry name" value="RICIN_B_LECTIN"/>
    <property type="match status" value="1"/>
</dbReference>
<dbReference type="InterPro" id="IPR050727">
    <property type="entry name" value="GH43_arabinanases"/>
</dbReference>
<dbReference type="PANTHER" id="PTHR43301:SF3">
    <property type="entry name" value="ARABINAN ENDO-1,5-ALPHA-L-ARABINOSIDASE A-RELATED"/>
    <property type="match status" value="1"/>
</dbReference>
<dbReference type="Gene3D" id="2.80.10.50">
    <property type="match status" value="1"/>
</dbReference>
<dbReference type="SMART" id="SM00458">
    <property type="entry name" value="RICIN"/>
    <property type="match status" value="1"/>
</dbReference>
<keyword evidence="3 5" id="KW-0378">Hydrolase</keyword>
<dbReference type="InterPro" id="IPR035992">
    <property type="entry name" value="Ricin_B-like_lectins"/>
</dbReference>
<dbReference type="Pfam" id="PF04616">
    <property type="entry name" value="Glyco_hydro_43"/>
    <property type="match status" value="1"/>
</dbReference>
<protein>
    <recommendedName>
        <fullName evidence="6">Ricin B lectin domain-containing protein</fullName>
    </recommendedName>
</protein>
<keyword evidence="8" id="KW-1185">Reference proteome</keyword>
<evidence type="ECO:0000256" key="5">
    <source>
        <dbReference type="RuleBase" id="RU361187"/>
    </source>
</evidence>
<dbReference type="InterPro" id="IPR000772">
    <property type="entry name" value="Ricin_B_lectin"/>
</dbReference>
<dbReference type="Pfam" id="PF14200">
    <property type="entry name" value="RicinB_lectin_2"/>
    <property type="match status" value="2"/>
</dbReference>
<dbReference type="InterPro" id="IPR006710">
    <property type="entry name" value="Glyco_hydro_43"/>
</dbReference>
<keyword evidence="4 5" id="KW-0326">Glycosidase</keyword>
<evidence type="ECO:0000313" key="8">
    <source>
        <dbReference type="Proteomes" id="UP000647587"/>
    </source>
</evidence>
<evidence type="ECO:0000256" key="1">
    <source>
        <dbReference type="ARBA" id="ARBA00004834"/>
    </source>
</evidence>
<proteinExistence type="inferred from homology"/>
<evidence type="ECO:0000256" key="3">
    <source>
        <dbReference type="ARBA" id="ARBA00022801"/>
    </source>
</evidence>
<sequence>MRNRLGSLLPLTLLLAACGVESPTATRPSSPGLEAQSLVSMSGDLGSHDPGLFKAGSTYCSMSTGIEDSANPGGVLVHRSSGGIGGNWSTLGAVPTPAWAIREYGVKNIWAPEVVYNGNDGRYYMYYAASQFGTRNSAIGVASSTSPCSTGTWTDHGAILRSSSTTTDYNAIDANVHWDSSSGWWMSWGSFSSGIKIQHMSSMTTFDGPIYTLATRPGVANNPVEAPSIFKRGNYYYLFVSWDYCCKGLDSTYKTVMGRATSITGPYYDKNGNRLDQGGGTIMLNDRANKVGQGGGDVYQESGNYYFTHHFYDRNSSGSPKMDVKLLEWNGNWPYTSEATNGYNLVNGGVYRLVNQTSGMCVDVQNGVASSTAQIQQWGCNGLTAQNFRLEQTADGFYRLRSMLGAQDMCLDIADGSSTPGADIRLWSCNSAFAQNWHLEDMGRGYHRLIGQQTRLALDNVNGSTSSGTEIRTWSMNGYAPQNWRLERR</sequence>
<dbReference type="EMBL" id="BMPP01000013">
    <property type="protein sequence ID" value="GGK33767.1"/>
    <property type="molecule type" value="Genomic_DNA"/>
</dbReference>
<accession>A0ABQ2EZC1</accession>
<comment type="pathway">
    <text evidence="1">Glycan metabolism; L-arabinan degradation.</text>
</comment>
<gene>
    <name evidence="7" type="ORF">GCM10008955_29780</name>
</gene>